<dbReference type="EC" id="1.97.1.4" evidence="10"/>
<name>A4J0I5_DESRM</name>
<dbReference type="RefSeq" id="WP_011876432.1">
    <property type="nucleotide sequence ID" value="NC_009253.1"/>
</dbReference>
<keyword evidence="4 10" id="KW-0004">4Fe-4S</keyword>
<gene>
    <name evidence="12" type="ordered locus">Dred_0038</name>
</gene>
<evidence type="ECO:0000256" key="5">
    <source>
        <dbReference type="ARBA" id="ARBA00022691"/>
    </source>
</evidence>
<comment type="function">
    <text evidence="1 10">Activation of pyruvate formate-lyase under anaerobic conditions by generation of an organic free radical, using S-adenosylmethionine and reduced flavodoxin as cosubstrates to produce 5'-deoxy-adenosine.</text>
</comment>
<dbReference type="Pfam" id="PF04055">
    <property type="entry name" value="Radical_SAM"/>
    <property type="match status" value="1"/>
</dbReference>
<keyword evidence="7 10" id="KW-0560">Oxidoreductase</keyword>
<comment type="subcellular location">
    <subcellularLocation>
        <location evidence="10">Cytoplasm</location>
    </subcellularLocation>
</comment>
<evidence type="ECO:0000313" key="12">
    <source>
        <dbReference type="EMBL" id="ABO48588.1"/>
    </source>
</evidence>
<dbReference type="InterPro" id="IPR058240">
    <property type="entry name" value="rSAM_sf"/>
</dbReference>
<evidence type="ECO:0000259" key="11">
    <source>
        <dbReference type="PROSITE" id="PS51918"/>
    </source>
</evidence>
<keyword evidence="6 10" id="KW-0479">Metal-binding</keyword>
<evidence type="ECO:0000256" key="1">
    <source>
        <dbReference type="ARBA" id="ARBA00003141"/>
    </source>
</evidence>
<dbReference type="PANTHER" id="PTHR30352">
    <property type="entry name" value="PYRUVATE FORMATE-LYASE-ACTIVATING ENZYME"/>
    <property type="match status" value="1"/>
</dbReference>
<comment type="catalytic activity">
    <reaction evidence="10">
        <text>glycyl-[formate C-acetyltransferase] + reduced [flavodoxin] + S-adenosyl-L-methionine = glycin-2-yl radical-[formate C-acetyltransferase] + semiquinone [flavodoxin] + 5'-deoxyadenosine + L-methionine + H(+)</text>
        <dbReference type="Rhea" id="RHEA:19225"/>
        <dbReference type="Rhea" id="RHEA-COMP:10622"/>
        <dbReference type="Rhea" id="RHEA-COMP:12190"/>
        <dbReference type="Rhea" id="RHEA-COMP:12191"/>
        <dbReference type="Rhea" id="RHEA-COMP:14480"/>
        <dbReference type="ChEBI" id="CHEBI:15378"/>
        <dbReference type="ChEBI" id="CHEBI:17319"/>
        <dbReference type="ChEBI" id="CHEBI:29947"/>
        <dbReference type="ChEBI" id="CHEBI:32722"/>
        <dbReference type="ChEBI" id="CHEBI:57618"/>
        <dbReference type="ChEBI" id="CHEBI:57844"/>
        <dbReference type="ChEBI" id="CHEBI:59789"/>
        <dbReference type="ChEBI" id="CHEBI:140311"/>
        <dbReference type="EC" id="1.97.1.4"/>
    </reaction>
</comment>
<dbReference type="PROSITE" id="PS01087">
    <property type="entry name" value="RADICAL_ACTIVATING"/>
    <property type="match status" value="1"/>
</dbReference>
<dbReference type="PANTHER" id="PTHR30352:SF5">
    <property type="entry name" value="PYRUVATE FORMATE-LYASE 1-ACTIVATING ENZYME"/>
    <property type="match status" value="1"/>
</dbReference>
<dbReference type="InterPro" id="IPR034457">
    <property type="entry name" value="Organic_radical-activating"/>
</dbReference>
<dbReference type="Gene3D" id="3.20.20.70">
    <property type="entry name" value="Aldolase class I"/>
    <property type="match status" value="1"/>
</dbReference>
<dbReference type="InterPro" id="IPR013785">
    <property type="entry name" value="Aldolase_TIM"/>
</dbReference>
<organism evidence="12 13">
    <name type="scientific">Desulforamulus reducens (strain ATCC BAA-1160 / DSM 100696 / MI-1)</name>
    <name type="common">Desulfotomaculum reducens</name>
    <dbReference type="NCBI Taxonomy" id="349161"/>
    <lineage>
        <taxon>Bacteria</taxon>
        <taxon>Bacillati</taxon>
        <taxon>Bacillota</taxon>
        <taxon>Clostridia</taxon>
        <taxon>Eubacteriales</taxon>
        <taxon>Peptococcaceae</taxon>
        <taxon>Desulforamulus</taxon>
    </lineage>
</organism>
<comment type="similarity">
    <text evidence="2 10">Belongs to the organic radical-activating enzymes family.</text>
</comment>
<keyword evidence="9 10" id="KW-0411">Iron-sulfur</keyword>
<evidence type="ECO:0000256" key="10">
    <source>
        <dbReference type="RuleBase" id="RU362053"/>
    </source>
</evidence>
<keyword evidence="10" id="KW-0963">Cytoplasm</keyword>
<dbReference type="KEGG" id="drm:Dred_0038"/>
<dbReference type="CDD" id="cd01335">
    <property type="entry name" value="Radical_SAM"/>
    <property type="match status" value="1"/>
</dbReference>
<dbReference type="GO" id="GO:0043365">
    <property type="term" value="F:[formate-C-acetyltransferase]-activating enzyme activity"/>
    <property type="evidence" value="ECO:0007669"/>
    <property type="project" value="UniProtKB-UniRule"/>
</dbReference>
<dbReference type="EMBL" id="CP000612">
    <property type="protein sequence ID" value="ABO48588.1"/>
    <property type="molecule type" value="Genomic_DNA"/>
</dbReference>
<dbReference type="SFLD" id="SFLDG01066">
    <property type="entry name" value="organic_radical-activating_enz"/>
    <property type="match status" value="1"/>
</dbReference>
<evidence type="ECO:0000256" key="3">
    <source>
        <dbReference type="ARBA" id="ARBA00021356"/>
    </source>
</evidence>
<dbReference type="SFLD" id="SFLDS00029">
    <property type="entry name" value="Radical_SAM"/>
    <property type="match status" value="1"/>
</dbReference>
<evidence type="ECO:0000256" key="9">
    <source>
        <dbReference type="ARBA" id="ARBA00023014"/>
    </source>
</evidence>
<keyword evidence="12" id="KW-0456">Lyase</keyword>
<dbReference type="GO" id="GO:0005737">
    <property type="term" value="C:cytoplasm"/>
    <property type="evidence" value="ECO:0007669"/>
    <property type="project" value="UniProtKB-SubCell"/>
</dbReference>
<dbReference type="NCBIfam" id="TIGR02493">
    <property type="entry name" value="PFLA"/>
    <property type="match status" value="1"/>
</dbReference>
<keyword evidence="13" id="KW-1185">Reference proteome</keyword>
<accession>A4J0I5</accession>
<feature type="domain" description="Radical SAM core" evidence="11">
    <location>
        <begin position="14"/>
        <end position="229"/>
    </location>
</feature>
<dbReference type="InterPro" id="IPR007197">
    <property type="entry name" value="rSAM"/>
</dbReference>
<protein>
    <recommendedName>
        <fullName evidence="3 10">Pyruvate formate-lyase-activating enzyme</fullName>
        <ecNumber evidence="10">1.97.1.4</ecNumber>
    </recommendedName>
</protein>
<evidence type="ECO:0000313" key="13">
    <source>
        <dbReference type="Proteomes" id="UP000001556"/>
    </source>
</evidence>
<comment type="cofactor">
    <cofactor evidence="10">
        <name>[4Fe-4S] cluster</name>
        <dbReference type="ChEBI" id="CHEBI:49883"/>
    </cofactor>
    <text evidence="10">Binds 1 [4Fe-4S] cluster. The cluster is coordinated with 3 cysteines and an exchangeable S-adenosyl-L-methionine.</text>
</comment>
<dbReference type="SUPFAM" id="SSF102114">
    <property type="entry name" value="Radical SAM enzymes"/>
    <property type="match status" value="1"/>
</dbReference>
<dbReference type="GO" id="GO:0016829">
    <property type="term" value="F:lyase activity"/>
    <property type="evidence" value="ECO:0007669"/>
    <property type="project" value="UniProtKB-KW"/>
</dbReference>
<dbReference type="STRING" id="349161.Dred_0038"/>
<dbReference type="HOGENOM" id="CLU_058969_1_1_9"/>
<evidence type="ECO:0000256" key="6">
    <source>
        <dbReference type="ARBA" id="ARBA00022723"/>
    </source>
</evidence>
<sequence length="229" mass="25869">MKGRIHSFESCGTVDGPGIRCVVFFQGCLLRCRYCHNPDTWDLLGGQEMDSDEIVKKVRRFKSYFHNNGGITLSGGEPLLQPDFAFAILQQCKKEGIHTAVDTSGCIDVGALEKILPFTDLLLLDVKAVDDSLYHWLTGGKAETFQMAVDYIRQQKTPLWLRYVVLPGMNDSPEYRYRLEKLINSLGDQVKKVELLPYHTMGVHKWKKLGLVYPLNNLKPATASTIANF</sequence>
<dbReference type="InterPro" id="IPR001989">
    <property type="entry name" value="Radical_activat_CS"/>
</dbReference>
<evidence type="ECO:0000256" key="8">
    <source>
        <dbReference type="ARBA" id="ARBA00023004"/>
    </source>
</evidence>
<dbReference type="GO" id="GO:0051539">
    <property type="term" value="F:4 iron, 4 sulfur cluster binding"/>
    <property type="evidence" value="ECO:0007669"/>
    <property type="project" value="UniProtKB-UniRule"/>
</dbReference>
<evidence type="ECO:0000256" key="2">
    <source>
        <dbReference type="ARBA" id="ARBA00009777"/>
    </source>
</evidence>
<dbReference type="eggNOG" id="COG1180">
    <property type="taxonomic scope" value="Bacteria"/>
</dbReference>
<dbReference type="Proteomes" id="UP000001556">
    <property type="component" value="Chromosome"/>
</dbReference>
<keyword evidence="5 10" id="KW-0949">S-adenosyl-L-methionine</keyword>
<dbReference type="AlphaFoldDB" id="A4J0I5"/>
<proteinExistence type="inferred from homology"/>
<reference evidence="12 13" key="1">
    <citation type="submission" date="2007-03" db="EMBL/GenBank/DDBJ databases">
        <title>Complete sequence of Desulfotomaculum reducens MI-1.</title>
        <authorList>
            <consortium name="US DOE Joint Genome Institute"/>
            <person name="Copeland A."/>
            <person name="Lucas S."/>
            <person name="Lapidus A."/>
            <person name="Barry K."/>
            <person name="Detter J.C."/>
            <person name="Glavina del Rio T."/>
            <person name="Hammon N."/>
            <person name="Israni S."/>
            <person name="Dalin E."/>
            <person name="Tice H."/>
            <person name="Pitluck S."/>
            <person name="Sims D."/>
            <person name="Brettin T."/>
            <person name="Bruce D."/>
            <person name="Han C."/>
            <person name="Tapia R."/>
            <person name="Schmutz J."/>
            <person name="Larimer F."/>
            <person name="Land M."/>
            <person name="Hauser L."/>
            <person name="Kyrpides N."/>
            <person name="Kim E."/>
            <person name="Tebo B.M."/>
            <person name="Richardson P."/>
        </authorList>
    </citation>
    <scope>NUCLEOTIDE SEQUENCE [LARGE SCALE GENOMIC DNA]</scope>
    <source>
        <strain evidence="12 13">MI-1</strain>
    </source>
</reference>
<evidence type="ECO:0000256" key="4">
    <source>
        <dbReference type="ARBA" id="ARBA00022485"/>
    </source>
</evidence>
<dbReference type="OrthoDB" id="9782387at2"/>
<dbReference type="InterPro" id="IPR012838">
    <property type="entry name" value="PFL1_activating"/>
</dbReference>
<dbReference type="PROSITE" id="PS51918">
    <property type="entry name" value="RADICAL_SAM"/>
    <property type="match status" value="1"/>
</dbReference>
<dbReference type="GO" id="GO:0046872">
    <property type="term" value="F:metal ion binding"/>
    <property type="evidence" value="ECO:0007669"/>
    <property type="project" value="UniProtKB-UniRule"/>
</dbReference>
<keyword evidence="8 10" id="KW-0408">Iron</keyword>
<keyword evidence="12" id="KW-0670">Pyruvate</keyword>
<evidence type="ECO:0000256" key="7">
    <source>
        <dbReference type="ARBA" id="ARBA00023002"/>
    </source>
</evidence>